<comment type="similarity">
    <text evidence="5">Belongs to the BA14k family.</text>
</comment>
<keyword evidence="19" id="KW-1133">Transmembrane helix</keyword>
<dbReference type="InterPro" id="IPR001460">
    <property type="entry name" value="PCN-bd_Tpept"/>
</dbReference>
<evidence type="ECO:0000256" key="9">
    <source>
        <dbReference type="ARBA" id="ARBA00022670"/>
    </source>
</evidence>
<dbReference type="NCBIfam" id="TIGR02074">
    <property type="entry name" value="PBP_1a_fam"/>
    <property type="match status" value="1"/>
</dbReference>
<dbReference type="InterPro" id="IPR001264">
    <property type="entry name" value="Glyco_trans_51"/>
</dbReference>
<evidence type="ECO:0000256" key="4">
    <source>
        <dbReference type="ARBA" id="ARBA00007739"/>
    </source>
</evidence>
<sequence length="814" mass="86829">MLWRCHPRGNGVAAQWETAHDCSNRETGPSDRRASGRVSRQSRRRRARLRISLPLGGLCVSGGRETSGTKQAFAALGSALWRDARRGGAALGKGASSAARSLNGTARSKAPVIASAVTRGTRTGLRYTRSLPALFRRKRDGKLRRWPFVTLASVAGVAVVLVTVFSGVTLWALRDLPLSQTLPAAEEPVLTLQTADKAPLFRRGGHREPYAELSTFPDHVVDAVLATEDRRFYSHGGVDPWGVMRAAWRNWRAGMVVEGGSTISQQLVKILYLDDETTLRRKIQEAVVARNLDRQLGKDRILELYLNTIYLGAGASGVPAAARVLFDTSHEELTIAQAAVIAGSIRAPSAANLRSAPDAARARAGVVVDLMAAQGRITDAEAETAKAEIASLVARPRYAPSGRWHGGWFTDWVLPQAEAVAQEIATDVTITVTLDEALQELAEEALQTALADHPGQEGAIVMMEPDGKVRALVGGRDPQSEFNRATQAKRQPGSTFKLFTYAAAISEGLTPDTMVNDVAIDVNGWRPQNFSGRFSGRVTAREAFARSLNGAAVNLAMDVGIDKVAETAEAFGIEAELTKVPALALGTSEVTLLDLTEAYAAVLAGRAPIQATGIAAIGLGDDGPSFEVAPTAAATDLSKVRPALLSLLESVTRQGTGRRANWGGPVAGKTGTSQDSRDAWFVGFSDKLVVGVWIGRDDFAPLEGNITGGSLPAEIFASVMKGAAGVDGPAESDEPATPIELVRSVGERGDVVSRRQEGAVQRPPPLNLLEARAAAAAAAAPRCNIRVCSRFYRSFRASDCTYQPYRGPRRLCTR</sequence>
<evidence type="ECO:0000256" key="14">
    <source>
        <dbReference type="ARBA" id="ARBA00023268"/>
    </source>
</evidence>
<dbReference type="GO" id="GO:0016020">
    <property type="term" value="C:membrane"/>
    <property type="evidence" value="ECO:0007669"/>
    <property type="project" value="UniProtKB-SubCell"/>
</dbReference>
<keyword evidence="10" id="KW-0328">Glycosyltransferase</keyword>
<keyword evidence="11" id="KW-0808">Transferase</keyword>
<evidence type="ECO:0000256" key="3">
    <source>
        <dbReference type="ARBA" id="ARBA00007090"/>
    </source>
</evidence>
<gene>
    <name evidence="22" type="ORF">DLJ53_03290</name>
</gene>
<evidence type="ECO:0000256" key="18">
    <source>
        <dbReference type="SAM" id="MobiDB-lite"/>
    </source>
</evidence>
<feature type="domain" description="Glycosyl transferase family 51" evidence="21">
    <location>
        <begin position="206"/>
        <end position="371"/>
    </location>
</feature>
<dbReference type="SUPFAM" id="SSF56601">
    <property type="entry name" value="beta-lactamase/transpeptidase-like"/>
    <property type="match status" value="1"/>
</dbReference>
<dbReference type="GO" id="GO:0030288">
    <property type="term" value="C:outer membrane-bounded periplasmic space"/>
    <property type="evidence" value="ECO:0007669"/>
    <property type="project" value="TreeGrafter"/>
</dbReference>
<reference evidence="22 23" key="1">
    <citation type="submission" date="2018-05" db="EMBL/GenBank/DDBJ databases">
        <title>Acuticoccus sediminis sp. nov., isolated from deep-sea sediment of Indian Ocean.</title>
        <authorList>
            <person name="Liu X."/>
            <person name="Lai Q."/>
            <person name="Du Y."/>
            <person name="Sun F."/>
            <person name="Zhang X."/>
            <person name="Wang S."/>
            <person name="Shao Z."/>
        </authorList>
    </citation>
    <scope>NUCLEOTIDE SEQUENCE [LARGE SCALE GENOMIC DNA]</scope>
    <source>
        <strain evidence="22 23">PTG4-2</strain>
    </source>
</reference>
<comment type="similarity">
    <text evidence="3">In the C-terminal section; belongs to the transpeptidase family.</text>
</comment>
<evidence type="ECO:0000259" key="20">
    <source>
        <dbReference type="Pfam" id="PF00905"/>
    </source>
</evidence>
<dbReference type="InterPro" id="IPR023346">
    <property type="entry name" value="Lysozyme-like_dom_sf"/>
</dbReference>
<evidence type="ECO:0000259" key="21">
    <source>
        <dbReference type="Pfam" id="PF00912"/>
    </source>
</evidence>
<comment type="function">
    <text evidence="15">Has immunoglobulin-binding and hemagglutination properties, and can bind to mannose. Essential for virulence. May be involved in LPS biosynthesis or polysaccharide transport.</text>
</comment>
<dbReference type="InterPro" id="IPR036950">
    <property type="entry name" value="PBP_transglycosylase"/>
</dbReference>
<evidence type="ECO:0000256" key="15">
    <source>
        <dbReference type="ARBA" id="ARBA00025321"/>
    </source>
</evidence>
<accession>A0A8B2P798</accession>
<proteinExistence type="inferred from homology"/>
<dbReference type="InterPro" id="IPR012413">
    <property type="entry name" value="BA14K"/>
</dbReference>
<dbReference type="PANTHER" id="PTHR32282:SF33">
    <property type="entry name" value="PEPTIDOGLYCAN GLYCOSYLTRANSFERASE"/>
    <property type="match status" value="1"/>
</dbReference>
<evidence type="ECO:0000256" key="17">
    <source>
        <dbReference type="ARBA" id="ARBA00049902"/>
    </source>
</evidence>
<evidence type="ECO:0000256" key="1">
    <source>
        <dbReference type="ARBA" id="ARBA00004167"/>
    </source>
</evidence>
<keyword evidence="13" id="KW-0378">Hydrolase</keyword>
<dbReference type="EMBL" id="QHHQ01000001">
    <property type="protein sequence ID" value="RAI04489.1"/>
    <property type="molecule type" value="Genomic_DNA"/>
</dbReference>
<dbReference type="Pfam" id="PF00912">
    <property type="entry name" value="Transgly"/>
    <property type="match status" value="1"/>
</dbReference>
<dbReference type="EC" id="2.4.99.28" evidence="16"/>
<comment type="pathway">
    <text evidence="2">Cell wall biogenesis; peptidoglycan biosynthesis.</text>
</comment>
<dbReference type="GO" id="GO:0030246">
    <property type="term" value="F:carbohydrate binding"/>
    <property type="evidence" value="ECO:0007669"/>
    <property type="project" value="UniProtKB-KW"/>
</dbReference>
<feature type="domain" description="Penicillin-binding protein transpeptidase" evidence="20">
    <location>
        <begin position="458"/>
        <end position="720"/>
    </location>
</feature>
<dbReference type="Proteomes" id="UP000249590">
    <property type="component" value="Unassembled WGS sequence"/>
</dbReference>
<dbReference type="SUPFAM" id="SSF53955">
    <property type="entry name" value="Lysozyme-like"/>
    <property type="match status" value="1"/>
</dbReference>
<keyword evidence="19" id="KW-0812">Transmembrane</keyword>
<evidence type="ECO:0000256" key="13">
    <source>
        <dbReference type="ARBA" id="ARBA00022801"/>
    </source>
</evidence>
<feature type="region of interest" description="Disordered" evidence="18">
    <location>
        <begin position="21"/>
        <end position="46"/>
    </location>
</feature>
<evidence type="ECO:0000256" key="10">
    <source>
        <dbReference type="ARBA" id="ARBA00022676"/>
    </source>
</evidence>
<dbReference type="GO" id="GO:0008658">
    <property type="term" value="F:penicillin binding"/>
    <property type="evidence" value="ECO:0007669"/>
    <property type="project" value="InterPro"/>
</dbReference>
<comment type="catalytic activity">
    <reaction evidence="17">
        <text>[GlcNAc-(1-&gt;4)-Mur2Ac(oyl-L-Ala-gamma-D-Glu-L-Lys-D-Ala-D-Ala)](n)-di-trans,octa-cis-undecaprenyl diphosphate + beta-D-GlcNAc-(1-&gt;4)-Mur2Ac(oyl-L-Ala-gamma-D-Glu-L-Lys-D-Ala-D-Ala)-di-trans,octa-cis-undecaprenyl diphosphate = [GlcNAc-(1-&gt;4)-Mur2Ac(oyl-L-Ala-gamma-D-Glu-L-Lys-D-Ala-D-Ala)](n+1)-di-trans,octa-cis-undecaprenyl diphosphate + di-trans,octa-cis-undecaprenyl diphosphate + H(+)</text>
        <dbReference type="Rhea" id="RHEA:23708"/>
        <dbReference type="Rhea" id="RHEA-COMP:9602"/>
        <dbReference type="Rhea" id="RHEA-COMP:9603"/>
        <dbReference type="ChEBI" id="CHEBI:15378"/>
        <dbReference type="ChEBI" id="CHEBI:58405"/>
        <dbReference type="ChEBI" id="CHEBI:60033"/>
        <dbReference type="ChEBI" id="CHEBI:78435"/>
        <dbReference type="EC" id="2.4.99.28"/>
    </reaction>
</comment>
<comment type="subcellular location">
    <subcellularLocation>
        <location evidence="1">Membrane</location>
        <topology evidence="1">Single-pass membrane protein</topology>
    </subcellularLocation>
</comment>
<dbReference type="Pfam" id="PF00905">
    <property type="entry name" value="Transpeptidase"/>
    <property type="match status" value="1"/>
</dbReference>
<keyword evidence="9" id="KW-0645">Protease</keyword>
<keyword evidence="19" id="KW-0472">Membrane</keyword>
<dbReference type="Gene3D" id="1.10.3810.10">
    <property type="entry name" value="Biosynthetic peptidoglycan transglycosylase-like"/>
    <property type="match status" value="1"/>
</dbReference>
<dbReference type="GO" id="GO:0008955">
    <property type="term" value="F:peptidoglycan glycosyltransferase activity"/>
    <property type="evidence" value="ECO:0007669"/>
    <property type="project" value="UniProtKB-EC"/>
</dbReference>
<dbReference type="Gene3D" id="3.40.710.10">
    <property type="entry name" value="DD-peptidase/beta-lactamase superfamily"/>
    <property type="match status" value="1"/>
</dbReference>
<evidence type="ECO:0000256" key="12">
    <source>
        <dbReference type="ARBA" id="ARBA00022734"/>
    </source>
</evidence>
<feature type="compositionally biased region" description="Basic and acidic residues" evidence="18">
    <location>
        <begin position="21"/>
        <end position="34"/>
    </location>
</feature>
<dbReference type="GO" id="GO:0004180">
    <property type="term" value="F:carboxypeptidase activity"/>
    <property type="evidence" value="ECO:0007669"/>
    <property type="project" value="UniProtKB-KW"/>
</dbReference>
<evidence type="ECO:0000256" key="5">
    <source>
        <dbReference type="ARBA" id="ARBA00010270"/>
    </source>
</evidence>
<keyword evidence="14" id="KW-0511">Multifunctional enzyme</keyword>
<evidence type="ECO:0000256" key="7">
    <source>
        <dbReference type="ARBA" id="ARBA00022475"/>
    </source>
</evidence>
<comment type="caution">
    <text evidence="22">The sequence shown here is derived from an EMBL/GenBank/DDBJ whole genome shotgun (WGS) entry which is preliminary data.</text>
</comment>
<dbReference type="Pfam" id="PF07886">
    <property type="entry name" value="BA14K"/>
    <property type="match status" value="1"/>
</dbReference>
<dbReference type="AlphaFoldDB" id="A0A8B2P798"/>
<dbReference type="GO" id="GO:0006508">
    <property type="term" value="P:proteolysis"/>
    <property type="evidence" value="ECO:0007669"/>
    <property type="project" value="UniProtKB-KW"/>
</dbReference>
<organism evidence="22 23">
    <name type="scientific">Acuticoccus sediminis</name>
    <dbReference type="NCBI Taxonomy" id="2184697"/>
    <lineage>
        <taxon>Bacteria</taxon>
        <taxon>Pseudomonadati</taxon>
        <taxon>Pseudomonadota</taxon>
        <taxon>Alphaproteobacteria</taxon>
        <taxon>Hyphomicrobiales</taxon>
        <taxon>Amorphaceae</taxon>
        <taxon>Acuticoccus</taxon>
    </lineage>
</organism>
<dbReference type="InterPro" id="IPR012338">
    <property type="entry name" value="Beta-lactam/transpept-like"/>
</dbReference>
<feature type="transmembrane region" description="Helical" evidence="19">
    <location>
        <begin position="146"/>
        <end position="173"/>
    </location>
</feature>
<evidence type="ECO:0000313" key="23">
    <source>
        <dbReference type="Proteomes" id="UP000249590"/>
    </source>
</evidence>
<keyword evidence="8" id="KW-0121">Carboxypeptidase</keyword>
<evidence type="ECO:0000256" key="8">
    <source>
        <dbReference type="ARBA" id="ARBA00022645"/>
    </source>
</evidence>
<keyword evidence="12" id="KW-0430">Lectin</keyword>
<dbReference type="UniPathway" id="UPA00219"/>
<keyword evidence="7" id="KW-1003">Cell membrane</keyword>
<comment type="similarity">
    <text evidence="4">In the N-terminal section; belongs to the glycosyltransferase 51 family.</text>
</comment>
<evidence type="ECO:0000256" key="6">
    <source>
        <dbReference type="ARBA" id="ARBA00020552"/>
    </source>
</evidence>
<protein>
    <recommendedName>
        <fullName evidence="6">Lectin-like protein BA14k</fullName>
        <ecNumber evidence="16">2.4.99.28</ecNumber>
    </recommendedName>
</protein>
<evidence type="ECO:0000256" key="19">
    <source>
        <dbReference type="SAM" id="Phobius"/>
    </source>
</evidence>
<keyword evidence="23" id="KW-1185">Reference proteome</keyword>
<evidence type="ECO:0000256" key="2">
    <source>
        <dbReference type="ARBA" id="ARBA00004752"/>
    </source>
</evidence>
<dbReference type="PANTHER" id="PTHR32282">
    <property type="entry name" value="BINDING PROTEIN TRANSPEPTIDASE, PUTATIVE-RELATED"/>
    <property type="match status" value="1"/>
</dbReference>
<evidence type="ECO:0000256" key="11">
    <source>
        <dbReference type="ARBA" id="ARBA00022679"/>
    </source>
</evidence>
<dbReference type="GO" id="GO:0009252">
    <property type="term" value="P:peptidoglycan biosynthetic process"/>
    <property type="evidence" value="ECO:0007669"/>
    <property type="project" value="UniProtKB-UniPathway"/>
</dbReference>
<dbReference type="InterPro" id="IPR050396">
    <property type="entry name" value="Glycosyltr_51/Transpeptidase"/>
</dbReference>
<evidence type="ECO:0000256" key="16">
    <source>
        <dbReference type="ARBA" id="ARBA00044770"/>
    </source>
</evidence>
<name>A0A8B2P798_9HYPH</name>
<evidence type="ECO:0000313" key="22">
    <source>
        <dbReference type="EMBL" id="RAI04489.1"/>
    </source>
</evidence>